<keyword evidence="7" id="KW-0436">Ligase</keyword>
<feature type="transmembrane region" description="Helical" evidence="5">
    <location>
        <begin position="205"/>
        <end position="224"/>
    </location>
</feature>
<feature type="transmembrane region" description="Helical" evidence="5">
    <location>
        <begin position="12"/>
        <end position="31"/>
    </location>
</feature>
<feature type="transmembrane region" description="Helical" evidence="5">
    <location>
        <begin position="325"/>
        <end position="342"/>
    </location>
</feature>
<feature type="domain" description="O-antigen ligase-related" evidence="6">
    <location>
        <begin position="168"/>
        <end position="305"/>
    </location>
</feature>
<evidence type="ECO:0000256" key="2">
    <source>
        <dbReference type="ARBA" id="ARBA00022692"/>
    </source>
</evidence>
<evidence type="ECO:0000256" key="3">
    <source>
        <dbReference type="ARBA" id="ARBA00022989"/>
    </source>
</evidence>
<dbReference type="PANTHER" id="PTHR37422">
    <property type="entry name" value="TEICHURONIC ACID BIOSYNTHESIS PROTEIN TUAE"/>
    <property type="match status" value="1"/>
</dbReference>
<feature type="transmembrane region" description="Helical" evidence="5">
    <location>
        <begin position="182"/>
        <end position="198"/>
    </location>
</feature>
<keyword evidence="3 5" id="KW-1133">Transmembrane helix</keyword>
<dbReference type="KEGG" id="mpad:KEF85_15520"/>
<dbReference type="InterPro" id="IPR007016">
    <property type="entry name" value="O-antigen_ligase-rel_domated"/>
</dbReference>
<proteinExistence type="predicted"/>
<dbReference type="Pfam" id="PF04932">
    <property type="entry name" value="Wzy_C"/>
    <property type="match status" value="1"/>
</dbReference>
<evidence type="ECO:0000259" key="6">
    <source>
        <dbReference type="Pfam" id="PF04932"/>
    </source>
</evidence>
<keyword evidence="2 5" id="KW-0812">Transmembrane</keyword>
<feature type="transmembrane region" description="Helical" evidence="5">
    <location>
        <begin position="38"/>
        <end position="54"/>
    </location>
</feature>
<feature type="transmembrane region" description="Helical" evidence="5">
    <location>
        <begin position="134"/>
        <end position="153"/>
    </location>
</feature>
<dbReference type="AlphaFoldDB" id="A0A975MN48"/>
<reference evidence="7" key="1">
    <citation type="submission" date="2021-04" db="EMBL/GenBank/DDBJ databases">
        <title>Draft genome sequence data of methanotrophic Methylovulum sp. strain S1L and Methylomonas sp. strain S2AM isolated from boreal lake water columns.</title>
        <authorList>
            <person name="Rissanen A.J."/>
            <person name="Mangayil R."/>
            <person name="Svenning M.M."/>
            <person name="Khanongnuch R."/>
        </authorList>
    </citation>
    <scope>NUCLEOTIDE SEQUENCE</scope>
    <source>
        <strain evidence="7">S2AM</strain>
    </source>
</reference>
<feature type="transmembrane region" description="Helical" evidence="5">
    <location>
        <begin position="348"/>
        <end position="370"/>
    </location>
</feature>
<keyword evidence="4 5" id="KW-0472">Membrane</keyword>
<sequence>MLNPDVERYPFHRILIVITALIVFFNGQQVLMVCRQNKTLIALISYTLLSALWAENSPTVIKSFIFLISAFFISILTAIAFADKNTSLIRWLFWLFIFMNIGSIYFAYTHPEIAINTKDFGKPRWVGITTHPNALGATGLILIWLSSNLFFLTKSFLEKIAIITATCISLFVIIKADSMTSLVDSFIVIEVVCYYYLFNRFSLPIKIILITLGVIVVLFGYFIYLDDVDITSTAFKSAGRSSNFSGRTVLWDKSLSAFSDSPLIGYGFDELDGLTKRYHLLMSHLHNGYIEILVKGGIIASILLLYIFLQTLFEQMFIRVKRRENFIFLNTGFIMVLIHNITESSILKGLSALSIILILIIVSTSFLRIYPKQPDS</sequence>
<accession>A0A975MN48</accession>
<gene>
    <name evidence="7" type="ORF">KEF85_15520</name>
</gene>
<organism evidence="7 8">
    <name type="scientific">Methylomonas paludis</name>
    <dbReference type="NCBI Taxonomy" id="1173101"/>
    <lineage>
        <taxon>Bacteria</taxon>
        <taxon>Pseudomonadati</taxon>
        <taxon>Pseudomonadota</taxon>
        <taxon>Gammaproteobacteria</taxon>
        <taxon>Methylococcales</taxon>
        <taxon>Methylococcaceae</taxon>
        <taxon>Methylomonas</taxon>
    </lineage>
</organism>
<name>A0A975MN48_9GAMM</name>
<dbReference type="PANTHER" id="PTHR37422:SF17">
    <property type="entry name" value="O-ANTIGEN LIGASE"/>
    <property type="match status" value="1"/>
</dbReference>
<dbReference type="Proteomes" id="UP000676649">
    <property type="component" value="Chromosome"/>
</dbReference>
<feature type="transmembrane region" description="Helical" evidence="5">
    <location>
        <begin position="292"/>
        <end position="313"/>
    </location>
</feature>
<dbReference type="RefSeq" id="WP_215582121.1">
    <property type="nucleotide sequence ID" value="NZ_CP073754.1"/>
</dbReference>
<evidence type="ECO:0000313" key="8">
    <source>
        <dbReference type="Proteomes" id="UP000676649"/>
    </source>
</evidence>
<evidence type="ECO:0000256" key="1">
    <source>
        <dbReference type="ARBA" id="ARBA00004141"/>
    </source>
</evidence>
<feature type="transmembrane region" description="Helical" evidence="5">
    <location>
        <begin position="160"/>
        <end position="176"/>
    </location>
</feature>
<feature type="transmembrane region" description="Helical" evidence="5">
    <location>
        <begin position="60"/>
        <end position="81"/>
    </location>
</feature>
<dbReference type="GO" id="GO:0016874">
    <property type="term" value="F:ligase activity"/>
    <property type="evidence" value="ECO:0007669"/>
    <property type="project" value="UniProtKB-KW"/>
</dbReference>
<dbReference type="GO" id="GO:0016020">
    <property type="term" value="C:membrane"/>
    <property type="evidence" value="ECO:0007669"/>
    <property type="project" value="UniProtKB-SubCell"/>
</dbReference>
<keyword evidence="8" id="KW-1185">Reference proteome</keyword>
<feature type="transmembrane region" description="Helical" evidence="5">
    <location>
        <begin position="88"/>
        <end position="108"/>
    </location>
</feature>
<evidence type="ECO:0000256" key="5">
    <source>
        <dbReference type="SAM" id="Phobius"/>
    </source>
</evidence>
<evidence type="ECO:0000313" key="7">
    <source>
        <dbReference type="EMBL" id="QWF70709.1"/>
    </source>
</evidence>
<evidence type="ECO:0000256" key="4">
    <source>
        <dbReference type="ARBA" id="ARBA00023136"/>
    </source>
</evidence>
<dbReference type="EMBL" id="CP073754">
    <property type="protein sequence ID" value="QWF70709.1"/>
    <property type="molecule type" value="Genomic_DNA"/>
</dbReference>
<comment type="subcellular location">
    <subcellularLocation>
        <location evidence="1">Membrane</location>
        <topology evidence="1">Multi-pass membrane protein</topology>
    </subcellularLocation>
</comment>
<dbReference type="InterPro" id="IPR051533">
    <property type="entry name" value="WaaL-like"/>
</dbReference>
<protein>
    <submittedName>
        <fullName evidence="7">O-antigen ligase family protein</fullName>
    </submittedName>
</protein>